<evidence type="ECO:0000313" key="2">
    <source>
        <dbReference type="Proteomes" id="UP000176705"/>
    </source>
</evidence>
<sequence>MAKPNFSFSDRSSERGPVRLVEFEIPGGVTTVPEFAAAVAEIEATLPGRVPVFFSGRGPVWGYGMLLHAAHPTPATGTYDPRLGFIVVASHDERYRVGDIIPELVAA</sequence>
<organism evidence="1 2">
    <name type="scientific">Candidatus Sungbacteria bacterium RIFCSPLOWO2_01_FULL_59_16</name>
    <dbReference type="NCBI Taxonomy" id="1802280"/>
    <lineage>
        <taxon>Bacteria</taxon>
        <taxon>Candidatus Sungiibacteriota</taxon>
    </lineage>
</organism>
<dbReference type="NCBIfam" id="TIGR02579">
    <property type="entry name" value="cas_csx3"/>
    <property type="match status" value="1"/>
</dbReference>
<reference evidence="1 2" key="1">
    <citation type="journal article" date="2016" name="Nat. Commun.">
        <title>Thousands of microbial genomes shed light on interconnected biogeochemical processes in an aquifer system.</title>
        <authorList>
            <person name="Anantharaman K."/>
            <person name="Brown C.T."/>
            <person name="Hug L.A."/>
            <person name="Sharon I."/>
            <person name="Castelle C.J."/>
            <person name="Probst A.J."/>
            <person name="Thomas B.C."/>
            <person name="Singh A."/>
            <person name="Wilkins M.J."/>
            <person name="Karaoz U."/>
            <person name="Brodie E.L."/>
            <person name="Williams K.H."/>
            <person name="Hubbard S.S."/>
            <person name="Banfield J.F."/>
        </authorList>
    </citation>
    <scope>NUCLEOTIDE SEQUENCE [LARGE SCALE GENOMIC DNA]</scope>
</reference>
<protein>
    <submittedName>
        <fullName evidence="1">CRISPR-associated protein Csx3</fullName>
    </submittedName>
</protein>
<dbReference type="Pfam" id="PF09620">
    <property type="entry name" value="Cas_csx3"/>
    <property type="match status" value="1"/>
</dbReference>
<dbReference type="InterPro" id="IPR013409">
    <property type="entry name" value="CRISPR-assoc_prot_Crn3/Csx3"/>
</dbReference>
<name>A0A1G2LEF9_9BACT</name>
<comment type="caution">
    <text evidence="1">The sequence shown here is derived from an EMBL/GenBank/DDBJ whole genome shotgun (WGS) entry which is preliminary data.</text>
</comment>
<proteinExistence type="predicted"/>
<dbReference type="AlphaFoldDB" id="A0A1G2LEF9"/>
<accession>A0A1G2LEF9</accession>
<gene>
    <name evidence="1" type="ORF">A3B37_01540</name>
</gene>
<dbReference type="Proteomes" id="UP000176705">
    <property type="component" value="Unassembled WGS sequence"/>
</dbReference>
<evidence type="ECO:0000313" key="1">
    <source>
        <dbReference type="EMBL" id="OHA09202.1"/>
    </source>
</evidence>
<dbReference type="EMBL" id="MHQS01000006">
    <property type="protein sequence ID" value="OHA09202.1"/>
    <property type="molecule type" value="Genomic_DNA"/>
</dbReference>